<dbReference type="RefSeq" id="WP_147102311.1">
    <property type="nucleotide sequence ID" value="NZ_BJVJ01000003.1"/>
</dbReference>
<proteinExistence type="predicted"/>
<accession>A0A511D9U7</accession>
<dbReference type="InterPro" id="IPR032710">
    <property type="entry name" value="NTF2-like_dom_sf"/>
</dbReference>
<evidence type="ECO:0000313" key="2">
    <source>
        <dbReference type="Proteomes" id="UP000321685"/>
    </source>
</evidence>
<comment type="caution">
    <text evidence="1">The sequence shown here is derived from an EMBL/GenBank/DDBJ whole genome shotgun (WGS) entry which is preliminary data.</text>
</comment>
<dbReference type="AlphaFoldDB" id="A0A511D9U7"/>
<dbReference type="Proteomes" id="UP000321685">
    <property type="component" value="Unassembled WGS sequence"/>
</dbReference>
<sequence>MAVLDLKKGWDSYDELARKTDNPRHKAILEVMKDHIKWEVLGYPDKVLETVAEGGVYKFWGLGAYVELPDFDAIRGFYQGMVDDGTNVLQLDIDHLAVADWGIAAHGTWHQAFPGDKVPVVEVDDPSAKYLVSSRLAWFFPFSEGPEPKLVSELVYFDPAPTAVRKLDPSEKLYDELSEAVFS</sequence>
<dbReference type="EMBL" id="BJVJ01000003">
    <property type="protein sequence ID" value="GEL21572.1"/>
    <property type="molecule type" value="Genomic_DNA"/>
</dbReference>
<gene>
    <name evidence="1" type="ORF">PSU4_05260</name>
</gene>
<name>A0A511D9U7_9PSEU</name>
<evidence type="ECO:0000313" key="1">
    <source>
        <dbReference type="EMBL" id="GEL21572.1"/>
    </source>
</evidence>
<reference evidence="1 2" key="1">
    <citation type="submission" date="2019-07" db="EMBL/GenBank/DDBJ databases">
        <title>Whole genome shotgun sequence of Pseudonocardia sulfidoxydans NBRC 16205.</title>
        <authorList>
            <person name="Hosoyama A."/>
            <person name="Uohara A."/>
            <person name="Ohji S."/>
            <person name="Ichikawa N."/>
        </authorList>
    </citation>
    <scope>NUCLEOTIDE SEQUENCE [LARGE SCALE GENOMIC DNA]</scope>
    <source>
        <strain evidence="1 2">NBRC 16205</strain>
    </source>
</reference>
<organism evidence="1 2">
    <name type="scientific">Pseudonocardia sulfidoxydans NBRC 16205</name>
    <dbReference type="NCBI Taxonomy" id="1223511"/>
    <lineage>
        <taxon>Bacteria</taxon>
        <taxon>Bacillati</taxon>
        <taxon>Actinomycetota</taxon>
        <taxon>Actinomycetes</taxon>
        <taxon>Pseudonocardiales</taxon>
        <taxon>Pseudonocardiaceae</taxon>
        <taxon>Pseudonocardia</taxon>
    </lineage>
</organism>
<dbReference type="SUPFAM" id="SSF54427">
    <property type="entry name" value="NTF2-like"/>
    <property type="match status" value="1"/>
</dbReference>
<dbReference type="OrthoDB" id="4542738at2"/>
<keyword evidence="2" id="KW-1185">Reference proteome</keyword>
<evidence type="ECO:0008006" key="3">
    <source>
        <dbReference type="Google" id="ProtNLM"/>
    </source>
</evidence>
<protein>
    <recommendedName>
        <fullName evidence="3">SnoaL-like domain-containing protein</fullName>
    </recommendedName>
</protein>